<proteinExistence type="inferred from homology"/>
<feature type="transmembrane region" description="Helical" evidence="13">
    <location>
        <begin position="123"/>
        <end position="141"/>
    </location>
</feature>
<evidence type="ECO:0000256" key="11">
    <source>
        <dbReference type="ARBA" id="ARBA00023049"/>
    </source>
</evidence>
<evidence type="ECO:0000256" key="1">
    <source>
        <dbReference type="ARBA" id="ARBA00001947"/>
    </source>
</evidence>
<evidence type="ECO:0000256" key="5">
    <source>
        <dbReference type="ARBA" id="ARBA00022670"/>
    </source>
</evidence>
<dbReference type="GO" id="GO:0046872">
    <property type="term" value="F:metal ion binding"/>
    <property type="evidence" value="ECO:0007669"/>
    <property type="project" value="UniProtKB-KW"/>
</dbReference>
<sequence length="211" mass="23182">METLLIAVTVIIILIFSVIIHENAHGLAALAMGDQTAKKAGRLSLNPLKHVDPFGSVILPVIFLFAFGMVFGYAKPVPVNPRYFKDQRKGMMLTSLAGPFSNFLMAAMGSVLLAQGLLVSIKFILGAFIFINVLLGVFNLIPIPPLDGSKILEGVLPRAWLTGYYKFENIVERYFMIIMILIIVLRPGILSNVLFSVIKPILRLLGVESIV</sequence>
<evidence type="ECO:0000256" key="13">
    <source>
        <dbReference type="SAM" id="Phobius"/>
    </source>
</evidence>
<evidence type="ECO:0000313" key="15">
    <source>
        <dbReference type="EMBL" id="KKK80502.1"/>
    </source>
</evidence>
<keyword evidence="8" id="KW-0378">Hydrolase</keyword>
<evidence type="ECO:0000256" key="8">
    <source>
        <dbReference type="ARBA" id="ARBA00022801"/>
    </source>
</evidence>
<dbReference type="GO" id="GO:0008237">
    <property type="term" value="F:metallopeptidase activity"/>
    <property type="evidence" value="ECO:0007669"/>
    <property type="project" value="UniProtKB-KW"/>
</dbReference>
<feature type="domain" description="Peptidase M50" evidence="14">
    <location>
        <begin position="10"/>
        <end position="181"/>
    </location>
</feature>
<keyword evidence="7" id="KW-0479">Metal-binding</keyword>
<dbReference type="AlphaFoldDB" id="A0A0F8YGH7"/>
<name>A0A0F8YGH7_9ZZZZ</name>
<evidence type="ECO:0000256" key="10">
    <source>
        <dbReference type="ARBA" id="ARBA00022989"/>
    </source>
</evidence>
<evidence type="ECO:0000256" key="6">
    <source>
        <dbReference type="ARBA" id="ARBA00022692"/>
    </source>
</evidence>
<dbReference type="Pfam" id="PF02163">
    <property type="entry name" value="Peptidase_M50"/>
    <property type="match status" value="1"/>
</dbReference>
<protein>
    <recommendedName>
        <fullName evidence="14">Peptidase M50 domain-containing protein</fullName>
    </recommendedName>
</protein>
<keyword evidence="5" id="KW-0645">Protease</keyword>
<keyword evidence="11" id="KW-0482">Metalloprotease</keyword>
<dbReference type="GO" id="GO:0005886">
    <property type="term" value="C:plasma membrane"/>
    <property type="evidence" value="ECO:0007669"/>
    <property type="project" value="UniProtKB-SubCell"/>
</dbReference>
<organism evidence="15">
    <name type="scientific">marine sediment metagenome</name>
    <dbReference type="NCBI Taxonomy" id="412755"/>
    <lineage>
        <taxon>unclassified sequences</taxon>
        <taxon>metagenomes</taxon>
        <taxon>ecological metagenomes</taxon>
    </lineage>
</organism>
<feature type="transmembrane region" description="Helical" evidence="13">
    <location>
        <begin position="95"/>
        <end position="117"/>
    </location>
</feature>
<dbReference type="CDD" id="cd06158">
    <property type="entry name" value="S2P-M50_like_1"/>
    <property type="match status" value="1"/>
</dbReference>
<dbReference type="EMBL" id="LAZR01053552">
    <property type="protein sequence ID" value="KKK80502.1"/>
    <property type="molecule type" value="Genomic_DNA"/>
</dbReference>
<comment type="cofactor">
    <cofactor evidence="1">
        <name>Zn(2+)</name>
        <dbReference type="ChEBI" id="CHEBI:29105"/>
    </cofactor>
</comment>
<accession>A0A0F8YGH7</accession>
<evidence type="ECO:0000259" key="14">
    <source>
        <dbReference type="Pfam" id="PF02163"/>
    </source>
</evidence>
<dbReference type="PANTHER" id="PTHR35864:SF1">
    <property type="entry name" value="ZINC METALLOPROTEASE YWHC-RELATED"/>
    <property type="match status" value="1"/>
</dbReference>
<dbReference type="InterPro" id="IPR008915">
    <property type="entry name" value="Peptidase_M50"/>
</dbReference>
<feature type="transmembrane region" description="Helical" evidence="13">
    <location>
        <begin position="174"/>
        <end position="198"/>
    </location>
</feature>
<dbReference type="InterPro" id="IPR044537">
    <property type="entry name" value="Rip2-like"/>
</dbReference>
<dbReference type="PANTHER" id="PTHR35864">
    <property type="entry name" value="ZINC METALLOPROTEASE MJ0611-RELATED"/>
    <property type="match status" value="1"/>
</dbReference>
<evidence type="ECO:0000256" key="4">
    <source>
        <dbReference type="ARBA" id="ARBA00022475"/>
    </source>
</evidence>
<comment type="similarity">
    <text evidence="3">Belongs to the peptidase M50B family.</text>
</comment>
<dbReference type="GO" id="GO:0006508">
    <property type="term" value="P:proteolysis"/>
    <property type="evidence" value="ECO:0007669"/>
    <property type="project" value="UniProtKB-KW"/>
</dbReference>
<keyword evidence="10 13" id="KW-1133">Transmembrane helix</keyword>
<keyword evidence="9" id="KW-0862">Zinc</keyword>
<evidence type="ECO:0000256" key="7">
    <source>
        <dbReference type="ARBA" id="ARBA00022723"/>
    </source>
</evidence>
<evidence type="ECO:0000256" key="9">
    <source>
        <dbReference type="ARBA" id="ARBA00022833"/>
    </source>
</evidence>
<reference evidence="15" key="1">
    <citation type="journal article" date="2015" name="Nature">
        <title>Complex archaea that bridge the gap between prokaryotes and eukaryotes.</title>
        <authorList>
            <person name="Spang A."/>
            <person name="Saw J.H."/>
            <person name="Jorgensen S.L."/>
            <person name="Zaremba-Niedzwiedzka K."/>
            <person name="Martijn J."/>
            <person name="Lind A.E."/>
            <person name="van Eijk R."/>
            <person name="Schleper C."/>
            <person name="Guy L."/>
            <person name="Ettema T.J."/>
        </authorList>
    </citation>
    <scope>NUCLEOTIDE SEQUENCE</scope>
</reference>
<feature type="transmembrane region" description="Helical" evidence="13">
    <location>
        <begin position="57"/>
        <end position="74"/>
    </location>
</feature>
<keyword evidence="6 13" id="KW-0812">Transmembrane</keyword>
<dbReference type="InterPro" id="IPR052348">
    <property type="entry name" value="Metallopeptidase_M50B"/>
</dbReference>
<comment type="subcellular location">
    <subcellularLocation>
        <location evidence="2">Cell membrane</location>
        <topology evidence="2">Multi-pass membrane protein</topology>
    </subcellularLocation>
</comment>
<comment type="caution">
    <text evidence="15">The sequence shown here is derived from an EMBL/GenBank/DDBJ whole genome shotgun (WGS) entry which is preliminary data.</text>
</comment>
<gene>
    <name evidence="15" type="ORF">LCGC14_2822860</name>
</gene>
<evidence type="ECO:0000256" key="2">
    <source>
        <dbReference type="ARBA" id="ARBA00004651"/>
    </source>
</evidence>
<evidence type="ECO:0000256" key="12">
    <source>
        <dbReference type="ARBA" id="ARBA00023136"/>
    </source>
</evidence>
<keyword evidence="4" id="KW-1003">Cell membrane</keyword>
<evidence type="ECO:0000256" key="3">
    <source>
        <dbReference type="ARBA" id="ARBA00007931"/>
    </source>
</evidence>
<keyword evidence="12 13" id="KW-0472">Membrane</keyword>